<sequence length="165" mass="17990">MLVSRVVRAIDEGMPIFESECSRRMPAMSTAEDQGSDGTLLHALELDLNREENTVLRWLLIAFWVVPCNFDGISANVEALVADPDQLTWLVAGALWVQAASGQPTEHQLRAALARVRARHSGFDVQLAAVLAGPPSAAREAAEITERLLAEPSATLPTHVVWRVD</sequence>
<proteinExistence type="predicted"/>
<comment type="caution">
    <text evidence="1">The sequence shown here is derived from an EMBL/GenBank/DDBJ whole genome shotgun (WGS) entry which is preliminary data.</text>
</comment>
<keyword evidence="2" id="KW-1185">Reference proteome</keyword>
<dbReference type="AlphaFoldDB" id="A0A017T4X8"/>
<accession>A0A017T4X8</accession>
<gene>
    <name evidence="1" type="ORF">CAP_5139</name>
</gene>
<dbReference type="Proteomes" id="UP000019678">
    <property type="component" value="Unassembled WGS sequence"/>
</dbReference>
<protein>
    <submittedName>
        <fullName evidence="1">Uncharacterized protein</fullName>
    </submittedName>
</protein>
<name>A0A017T4X8_9BACT</name>
<evidence type="ECO:0000313" key="2">
    <source>
        <dbReference type="Proteomes" id="UP000019678"/>
    </source>
</evidence>
<organism evidence="1 2">
    <name type="scientific">Chondromyces apiculatus DSM 436</name>
    <dbReference type="NCBI Taxonomy" id="1192034"/>
    <lineage>
        <taxon>Bacteria</taxon>
        <taxon>Pseudomonadati</taxon>
        <taxon>Myxococcota</taxon>
        <taxon>Polyangia</taxon>
        <taxon>Polyangiales</taxon>
        <taxon>Polyangiaceae</taxon>
        <taxon>Chondromyces</taxon>
    </lineage>
</organism>
<dbReference type="EMBL" id="ASRX01000041">
    <property type="protein sequence ID" value="EYF03875.1"/>
    <property type="molecule type" value="Genomic_DNA"/>
</dbReference>
<reference evidence="1 2" key="1">
    <citation type="submission" date="2013-05" db="EMBL/GenBank/DDBJ databases">
        <title>Genome assembly of Chondromyces apiculatus DSM 436.</title>
        <authorList>
            <person name="Sharma G."/>
            <person name="Khatri I."/>
            <person name="Kaur C."/>
            <person name="Mayilraj S."/>
            <person name="Subramanian S."/>
        </authorList>
    </citation>
    <scope>NUCLEOTIDE SEQUENCE [LARGE SCALE GENOMIC DNA]</scope>
    <source>
        <strain evidence="1 2">DSM 436</strain>
    </source>
</reference>
<evidence type="ECO:0000313" key="1">
    <source>
        <dbReference type="EMBL" id="EYF03875.1"/>
    </source>
</evidence>